<dbReference type="KEGG" id="mcui:G8O30_15100"/>
<dbReference type="EMBL" id="CP049742">
    <property type="protein sequence ID" value="QPC48162.1"/>
    <property type="molecule type" value="Genomic_DNA"/>
</dbReference>
<dbReference type="RefSeq" id="WP_239672845.1">
    <property type="nucleotide sequence ID" value="NZ_CP049742.1"/>
</dbReference>
<sequence>MSAFQSNQQITIHLDNTQSAAELRGVYFYEWMQAWKTPKHLLFLKHPLGQAHINLHTYLEFWDKEDTQQYLQTPKKVETELCWTDFKDEEQLNNLAPQEVAELLYLGHRMIPLHQPFFSKLGNSIVYLSREDGEQSTIFMKESKDFFTSLGILLSNKMSLMKLDSTLLGIKRKKELPPIPSTVLMTFATLWEEGLLIDLEKIESTRGKIELPLFLLVDDDASNIEETTVRGKIIYDRKSKEWMAYVL</sequence>
<proteinExistence type="predicted"/>
<organism evidence="1 2">
    <name type="scientific">Mangrovibacillus cuniculi</name>
    <dbReference type="NCBI Taxonomy" id="2593652"/>
    <lineage>
        <taxon>Bacteria</taxon>
        <taxon>Bacillati</taxon>
        <taxon>Bacillota</taxon>
        <taxon>Bacilli</taxon>
        <taxon>Bacillales</taxon>
        <taxon>Bacillaceae</taxon>
        <taxon>Mangrovibacillus</taxon>
    </lineage>
</organism>
<evidence type="ECO:0000313" key="1">
    <source>
        <dbReference type="EMBL" id="QPC48162.1"/>
    </source>
</evidence>
<dbReference type="Proteomes" id="UP000593626">
    <property type="component" value="Chromosome"/>
</dbReference>
<keyword evidence="2" id="KW-1185">Reference proteome</keyword>
<protein>
    <submittedName>
        <fullName evidence="1">Uncharacterized protein</fullName>
    </submittedName>
</protein>
<accession>A0A7S8CDZ1</accession>
<name>A0A7S8CDZ1_9BACI</name>
<evidence type="ECO:0000313" key="2">
    <source>
        <dbReference type="Proteomes" id="UP000593626"/>
    </source>
</evidence>
<gene>
    <name evidence="1" type="ORF">G8O30_15100</name>
</gene>
<reference evidence="1 2" key="1">
    <citation type="submission" date="2019-07" db="EMBL/GenBank/DDBJ databases">
        <title>Genome sequence of 2 isolates from Red Sea Mangroves.</title>
        <authorList>
            <person name="Sefrji F."/>
            <person name="Michoud G."/>
            <person name="Merlino G."/>
            <person name="Daffonchio D."/>
        </authorList>
    </citation>
    <scope>NUCLEOTIDE SEQUENCE [LARGE SCALE GENOMIC DNA]</scope>
    <source>
        <strain evidence="1 2">R1DC41</strain>
    </source>
</reference>
<dbReference type="AlphaFoldDB" id="A0A7S8CDZ1"/>